<dbReference type="InterPro" id="IPR004846">
    <property type="entry name" value="T2SS/T3SS_dom"/>
</dbReference>
<dbReference type="PANTHER" id="PTHR30332">
    <property type="entry name" value="PROBABLE GENERAL SECRETION PATHWAY PROTEIN D"/>
    <property type="match status" value="1"/>
</dbReference>
<keyword evidence="1" id="KW-0732">Signal</keyword>
<dbReference type="InterPro" id="IPR013358">
    <property type="entry name" value="Pilus_biogenesis_MshL"/>
</dbReference>
<dbReference type="NCBIfam" id="TIGR02519">
    <property type="entry name" value="pilus_MshL"/>
    <property type="match status" value="1"/>
</dbReference>
<evidence type="ECO:0000259" key="2">
    <source>
        <dbReference type="Pfam" id="PF00263"/>
    </source>
</evidence>
<dbReference type="GO" id="GO:0009306">
    <property type="term" value="P:protein secretion"/>
    <property type="evidence" value="ECO:0007669"/>
    <property type="project" value="InterPro"/>
</dbReference>
<dbReference type="Gene3D" id="3.55.50.30">
    <property type="match status" value="1"/>
</dbReference>
<dbReference type="KEGG" id="ddz:DSYM_06070"/>
<dbReference type="PRINTS" id="PR00811">
    <property type="entry name" value="BCTERIALGSPD"/>
</dbReference>
<sequence>MGEIILWLAMTSRTTIVPLLAATLLGACSAPQTKPPSSGHIGADSVPAAKSNIPQPVQQTVAMPKPKPAAKTETYSVVVKDVKVEELLFALARDAKLNVDIHPGIRGTVTLNAIDQTLPQLLNRIAKQVDMRFELDGPNLVVMPDTPYLRTYKVDYVNMSRDTTGNVAINTQIASISPTAAGAAGAGAAAGGTSGNVSSTKVDNVAKNRFWETLEQNIKDILRETDKEIIVKRRVAEGQEQAAAAGAAAQSGAAGAGAGGPGAPTQIQVQVAPPQQQSTAAKEYETLQAASVMVNRETGFLMARATSRQHEKIQEFLDKVLTSARRQVLIEATIVEVRLSENYQQGIDWQYFNQGAAGRAIGQGSTTRSFSVNPLTGAFEATTSTSTLPSAVGNTLFSLAFRRGDFLTAIKLLENFGTLRVLSSPKISVLNNQTAILKVVDNIVYFQFKVDTTQGQTTTVTNVTTTPQSVAVGLVMSVTPQISENNSVLLNVRPTISRSIGEGKADPNPLIPAGKSNIVPEIQTREMESVMSVNNGDIAVLGGLMQDSVDNNDDAVPGVSKIPILGNIFTHRKDRSSKTELVIFLRPTVIKDASIQGDYSSFRNNLPRDDFFENKGGLQPVPEWNVGGNPQ</sequence>
<dbReference type="InterPro" id="IPR001775">
    <property type="entry name" value="GspD/PilQ"/>
</dbReference>
<dbReference type="Pfam" id="PF00263">
    <property type="entry name" value="Secretin"/>
    <property type="match status" value="1"/>
</dbReference>
<dbReference type="InterPro" id="IPR050810">
    <property type="entry name" value="Bact_Secretion_Sys_Channel"/>
</dbReference>
<evidence type="ECO:0000259" key="3">
    <source>
        <dbReference type="Pfam" id="PF07655"/>
    </source>
</evidence>
<proteinExistence type="predicted"/>
<dbReference type="GO" id="GO:0015627">
    <property type="term" value="C:type II protein secretion system complex"/>
    <property type="evidence" value="ECO:0007669"/>
    <property type="project" value="TreeGrafter"/>
</dbReference>
<dbReference type="GO" id="GO:0019867">
    <property type="term" value="C:outer membrane"/>
    <property type="evidence" value="ECO:0007669"/>
    <property type="project" value="InterPro"/>
</dbReference>
<dbReference type="GO" id="GO:0009297">
    <property type="term" value="P:pilus assembly"/>
    <property type="evidence" value="ECO:0007669"/>
    <property type="project" value="InterPro"/>
</dbReference>
<name>A0A809QZG4_9PROT</name>
<gene>
    <name evidence="4" type="ORF">DSYM_06070</name>
</gene>
<dbReference type="PANTHER" id="PTHR30332:SF17">
    <property type="entry name" value="TYPE IV PILIATION SYSTEM PROTEIN DR_0774-RELATED"/>
    <property type="match status" value="1"/>
</dbReference>
<organism evidence="4 5">
    <name type="scientific">Candidatus Desulfobacillus denitrificans</name>
    <dbReference type="NCBI Taxonomy" id="2608985"/>
    <lineage>
        <taxon>Bacteria</taxon>
        <taxon>Pseudomonadati</taxon>
        <taxon>Pseudomonadota</taxon>
        <taxon>Betaproteobacteria</taxon>
        <taxon>Candidatus Desulfobacillus</taxon>
    </lineage>
</organism>
<accession>A0A809QZG4</accession>
<feature type="domain" description="Secretin N-terminal" evidence="3">
    <location>
        <begin position="150"/>
        <end position="226"/>
    </location>
</feature>
<evidence type="ECO:0000256" key="1">
    <source>
        <dbReference type="SAM" id="SignalP"/>
    </source>
</evidence>
<protein>
    <submittedName>
        <fullName evidence="4">Pilus (MSHA type) biogenesis protein MshL</fullName>
    </submittedName>
</protein>
<feature type="signal peptide" evidence="1">
    <location>
        <begin position="1"/>
        <end position="21"/>
    </location>
</feature>
<reference evidence="4" key="1">
    <citation type="journal article" name="DNA Res.">
        <title>The physiological potential of anammox bacteria as revealed by their core genome structure.</title>
        <authorList>
            <person name="Okubo T."/>
            <person name="Toyoda A."/>
            <person name="Fukuhara K."/>
            <person name="Uchiyama I."/>
            <person name="Harigaya Y."/>
            <person name="Kuroiwa M."/>
            <person name="Suzuki T."/>
            <person name="Murakami Y."/>
            <person name="Suwa Y."/>
            <person name="Takami H."/>
        </authorList>
    </citation>
    <scope>NUCLEOTIDE SEQUENCE</scope>
    <source>
        <strain evidence="4">317325-3</strain>
    </source>
</reference>
<dbReference type="AlphaFoldDB" id="A0A809QZG4"/>
<dbReference type="Pfam" id="PF07655">
    <property type="entry name" value="Secretin_N_2"/>
    <property type="match status" value="1"/>
</dbReference>
<dbReference type="InterPro" id="IPR011514">
    <property type="entry name" value="Secretin_N_2"/>
</dbReference>
<feature type="chain" id="PRO_5035167431" evidence="1">
    <location>
        <begin position="22"/>
        <end position="631"/>
    </location>
</feature>
<dbReference type="EMBL" id="AP021857">
    <property type="protein sequence ID" value="BBO19908.1"/>
    <property type="molecule type" value="Genomic_DNA"/>
</dbReference>
<feature type="domain" description="Type II/III secretion system secretin-like" evidence="2">
    <location>
        <begin position="413"/>
        <end position="591"/>
    </location>
</feature>
<evidence type="ECO:0000313" key="5">
    <source>
        <dbReference type="Proteomes" id="UP000662914"/>
    </source>
</evidence>
<dbReference type="Proteomes" id="UP000662914">
    <property type="component" value="Chromosome"/>
</dbReference>
<evidence type="ECO:0000313" key="4">
    <source>
        <dbReference type="EMBL" id="BBO19908.1"/>
    </source>
</evidence>